<dbReference type="SUPFAM" id="SSF81383">
    <property type="entry name" value="F-box domain"/>
    <property type="match status" value="1"/>
</dbReference>
<dbReference type="InterPro" id="IPR001810">
    <property type="entry name" value="F-box_dom"/>
</dbReference>
<sequence length="544" mass="60752">MSLVLPDALMCELDVCVRRIAKHVQDSQDQSKLDELRHALSREVAVIVSNVICTRNAERAKDTVLTPELWCMIWRELPFASRITVSHVCRSWRATALSFPTLWNDVKIVYSDEDAYSDLPLPVQLQALKTLLSRTASTPVRLHLAVLATEPLEDKLVHINTQLEQHALHIRALRLQVQKDSDLLSAIRDVLPSMSSLRLARFETNDWDASVTSILHLDGGCALGALRVLELDGIIFDKRIPVALAHVDEVSYTVTENPLTPAHLDNLLASCPRIKRLHLDIQAGWWNENNACELPDDLAPELDALTLTVFSAGDLRDIKVLRYLRYETRRVVAFRFKYHAHLPLGRRFVEFVGRGPLHVVVGRGSGMRVSDSEGQVREVVMRQGTMSDDAISTLIADLAPTIESLVTDTSFPFHPNVAFPTLSRLTLRFARPSELLACTQLFTLPALQTLRLELVDATSRAPCRANGSHRVDVESVLALLPHDRQLGVLQLGQVRFRKSEDRSGLVELRSRVGALESLPFDEHPDNIVGQLGVGNLWSDGDGRA</sequence>
<dbReference type="Gene3D" id="3.80.10.10">
    <property type="entry name" value="Ribonuclease Inhibitor"/>
    <property type="match status" value="1"/>
</dbReference>
<evidence type="ECO:0000313" key="3">
    <source>
        <dbReference type="Proteomes" id="UP000077266"/>
    </source>
</evidence>
<dbReference type="SMART" id="SM00256">
    <property type="entry name" value="FBOX"/>
    <property type="match status" value="1"/>
</dbReference>
<dbReference type="EMBL" id="KV425980">
    <property type="protein sequence ID" value="KZV93980.1"/>
    <property type="molecule type" value="Genomic_DNA"/>
</dbReference>
<dbReference type="Proteomes" id="UP000077266">
    <property type="component" value="Unassembled WGS sequence"/>
</dbReference>
<dbReference type="OrthoDB" id="3046363at2759"/>
<organism evidence="2 3">
    <name type="scientific">Exidia glandulosa HHB12029</name>
    <dbReference type="NCBI Taxonomy" id="1314781"/>
    <lineage>
        <taxon>Eukaryota</taxon>
        <taxon>Fungi</taxon>
        <taxon>Dikarya</taxon>
        <taxon>Basidiomycota</taxon>
        <taxon>Agaricomycotina</taxon>
        <taxon>Agaricomycetes</taxon>
        <taxon>Auriculariales</taxon>
        <taxon>Exidiaceae</taxon>
        <taxon>Exidia</taxon>
    </lineage>
</organism>
<evidence type="ECO:0000313" key="2">
    <source>
        <dbReference type="EMBL" id="KZV93980.1"/>
    </source>
</evidence>
<dbReference type="InterPro" id="IPR032675">
    <property type="entry name" value="LRR_dom_sf"/>
</dbReference>
<evidence type="ECO:0000259" key="1">
    <source>
        <dbReference type="SMART" id="SM00256"/>
    </source>
</evidence>
<gene>
    <name evidence="2" type="ORF">EXIGLDRAFT_737560</name>
</gene>
<reference evidence="2 3" key="1">
    <citation type="journal article" date="2016" name="Mol. Biol. Evol.">
        <title>Comparative Genomics of Early-Diverging Mushroom-Forming Fungi Provides Insights into the Origins of Lignocellulose Decay Capabilities.</title>
        <authorList>
            <person name="Nagy L.G."/>
            <person name="Riley R."/>
            <person name="Tritt A."/>
            <person name="Adam C."/>
            <person name="Daum C."/>
            <person name="Floudas D."/>
            <person name="Sun H."/>
            <person name="Yadav J.S."/>
            <person name="Pangilinan J."/>
            <person name="Larsson K.H."/>
            <person name="Matsuura K."/>
            <person name="Barry K."/>
            <person name="Labutti K."/>
            <person name="Kuo R."/>
            <person name="Ohm R.A."/>
            <person name="Bhattacharya S.S."/>
            <person name="Shirouzu T."/>
            <person name="Yoshinaga Y."/>
            <person name="Martin F.M."/>
            <person name="Grigoriev I.V."/>
            <person name="Hibbett D.S."/>
        </authorList>
    </citation>
    <scope>NUCLEOTIDE SEQUENCE [LARGE SCALE GENOMIC DNA]</scope>
    <source>
        <strain evidence="2 3">HHB12029</strain>
    </source>
</reference>
<dbReference type="InterPro" id="IPR036047">
    <property type="entry name" value="F-box-like_dom_sf"/>
</dbReference>
<feature type="domain" description="F-box" evidence="1">
    <location>
        <begin position="65"/>
        <end position="105"/>
    </location>
</feature>
<name>A0A165IWM2_EXIGL</name>
<dbReference type="InParanoid" id="A0A165IWM2"/>
<dbReference type="AlphaFoldDB" id="A0A165IWM2"/>
<proteinExistence type="predicted"/>
<keyword evidence="3" id="KW-1185">Reference proteome</keyword>
<protein>
    <recommendedName>
        <fullName evidence="1">F-box domain-containing protein</fullName>
    </recommendedName>
</protein>
<accession>A0A165IWM2</accession>